<name>A0A3R6DTW4_9BACT</name>
<dbReference type="RefSeq" id="WP_118201503.1">
    <property type="nucleotide sequence ID" value="NZ_JAPDUZ010000001.1"/>
</dbReference>
<evidence type="ECO:0000256" key="1">
    <source>
        <dbReference type="SAM" id="MobiDB-lite"/>
    </source>
</evidence>
<proteinExistence type="predicted"/>
<sequence length="231" mass="26160">MTREELLALVNKEVDTTKFKELSQKTIDEELDDVLEDFGDDEEANSKLVTKLANRLKRINGNLHKNISDEVKKSKEEAERKKKEEEEERKRKEAAKNGDPDDKYNELLKEIKALKEANAERDKKAARKATIESVKAGLKDKFDKANLEMKNYFLNAAIAKLEIPDEDANIDDLVSKAEKIYTAEYKEATGENGIPAKGSRTSSGGTSTDDDKFMEEVAERRKKRFGGGDKK</sequence>
<dbReference type="AlphaFoldDB" id="A0A3R6DTW4"/>
<protein>
    <submittedName>
        <fullName evidence="2">Uncharacterized protein</fullName>
    </submittedName>
</protein>
<dbReference type="EMBL" id="QRIN01000070">
    <property type="protein sequence ID" value="RHG63345.1"/>
    <property type="molecule type" value="Genomic_DNA"/>
</dbReference>
<feature type="compositionally biased region" description="Low complexity" evidence="1">
    <location>
        <begin position="198"/>
        <end position="207"/>
    </location>
</feature>
<organism evidence="2 3">
    <name type="scientific">Segatella copri</name>
    <dbReference type="NCBI Taxonomy" id="165179"/>
    <lineage>
        <taxon>Bacteria</taxon>
        <taxon>Pseudomonadati</taxon>
        <taxon>Bacteroidota</taxon>
        <taxon>Bacteroidia</taxon>
        <taxon>Bacteroidales</taxon>
        <taxon>Prevotellaceae</taxon>
        <taxon>Segatella</taxon>
    </lineage>
</organism>
<reference evidence="2 3" key="1">
    <citation type="submission" date="2018-08" db="EMBL/GenBank/DDBJ databases">
        <title>A genome reference for cultivated species of the human gut microbiota.</title>
        <authorList>
            <person name="Zou Y."/>
            <person name="Xue W."/>
            <person name="Luo G."/>
        </authorList>
    </citation>
    <scope>NUCLEOTIDE SEQUENCE [LARGE SCALE GENOMIC DNA]</scope>
    <source>
        <strain evidence="2 3">AM22-1</strain>
    </source>
</reference>
<dbReference type="Proteomes" id="UP000286501">
    <property type="component" value="Unassembled WGS sequence"/>
</dbReference>
<comment type="caution">
    <text evidence="2">The sequence shown here is derived from an EMBL/GenBank/DDBJ whole genome shotgun (WGS) entry which is preliminary data.</text>
</comment>
<feature type="compositionally biased region" description="Basic and acidic residues" evidence="1">
    <location>
        <begin position="66"/>
        <end position="104"/>
    </location>
</feature>
<feature type="region of interest" description="Disordered" evidence="1">
    <location>
        <begin position="63"/>
        <end position="104"/>
    </location>
</feature>
<feature type="region of interest" description="Disordered" evidence="1">
    <location>
        <begin position="185"/>
        <end position="231"/>
    </location>
</feature>
<accession>A0A3R6DTW4</accession>
<evidence type="ECO:0000313" key="3">
    <source>
        <dbReference type="Proteomes" id="UP000286501"/>
    </source>
</evidence>
<feature type="compositionally biased region" description="Basic and acidic residues" evidence="1">
    <location>
        <begin position="209"/>
        <end position="219"/>
    </location>
</feature>
<evidence type="ECO:0000313" key="2">
    <source>
        <dbReference type="EMBL" id="RHG63345.1"/>
    </source>
</evidence>
<gene>
    <name evidence="2" type="ORF">DW250_13210</name>
</gene>